<dbReference type="InterPro" id="IPR029063">
    <property type="entry name" value="SAM-dependent_MTases_sf"/>
</dbReference>
<keyword evidence="3" id="KW-0808">Transferase</keyword>
<evidence type="ECO:0000256" key="1">
    <source>
        <dbReference type="ARBA" id="ARBA00011900"/>
    </source>
</evidence>
<evidence type="ECO:0000313" key="9">
    <source>
        <dbReference type="Proteomes" id="UP000177987"/>
    </source>
</evidence>
<protein>
    <recommendedName>
        <fullName evidence="1">site-specific DNA-methyltransferase (adenine-specific)</fullName>
        <ecNumber evidence="1">2.1.1.72</ecNumber>
    </recommendedName>
</protein>
<dbReference type="GO" id="GO:0006304">
    <property type="term" value="P:DNA modification"/>
    <property type="evidence" value="ECO:0007669"/>
    <property type="project" value="InterPro"/>
</dbReference>
<comment type="catalytic activity">
    <reaction evidence="5">
        <text>a 2'-deoxyadenosine in DNA + S-adenosyl-L-methionine = an N(6)-methyl-2'-deoxyadenosine in DNA + S-adenosyl-L-homocysteine + H(+)</text>
        <dbReference type="Rhea" id="RHEA:15197"/>
        <dbReference type="Rhea" id="RHEA-COMP:12418"/>
        <dbReference type="Rhea" id="RHEA-COMP:12419"/>
        <dbReference type="ChEBI" id="CHEBI:15378"/>
        <dbReference type="ChEBI" id="CHEBI:57856"/>
        <dbReference type="ChEBI" id="CHEBI:59789"/>
        <dbReference type="ChEBI" id="CHEBI:90615"/>
        <dbReference type="ChEBI" id="CHEBI:90616"/>
        <dbReference type="EC" id="2.1.1.72"/>
    </reaction>
</comment>
<dbReference type="SUPFAM" id="SSF53335">
    <property type="entry name" value="S-adenosyl-L-methionine-dependent methyltransferases"/>
    <property type="match status" value="1"/>
</dbReference>
<evidence type="ECO:0000256" key="2">
    <source>
        <dbReference type="ARBA" id="ARBA00022603"/>
    </source>
</evidence>
<dbReference type="STRING" id="1802727.A2937_02775"/>
<evidence type="ECO:0000259" key="6">
    <source>
        <dbReference type="Pfam" id="PF07669"/>
    </source>
</evidence>
<name>A0A1G2SGH1_9BACT</name>
<dbReference type="PRINTS" id="PR00507">
    <property type="entry name" value="N12N6MTFRASE"/>
</dbReference>
<accession>A0A1G2SGH1</accession>
<evidence type="ECO:0000259" key="7">
    <source>
        <dbReference type="Pfam" id="PF18135"/>
    </source>
</evidence>
<feature type="domain" description="Type II methyltransferase M.TaqI-like" evidence="6">
    <location>
        <begin position="477"/>
        <end position="590"/>
    </location>
</feature>
<dbReference type="Pfam" id="PF07669">
    <property type="entry name" value="Eco57I"/>
    <property type="match status" value="1"/>
</dbReference>
<proteinExistence type="predicted"/>
<evidence type="ECO:0000256" key="4">
    <source>
        <dbReference type="ARBA" id="ARBA00022691"/>
    </source>
</evidence>
<feature type="domain" description="Type ISP restriction-modification enzyme LLaBIII C-terminal specificity" evidence="7">
    <location>
        <begin position="689"/>
        <end position="1014"/>
    </location>
</feature>
<comment type="caution">
    <text evidence="8">The sequence shown here is derived from an EMBL/GenBank/DDBJ whole genome shotgun (WGS) entry which is preliminary data.</text>
</comment>
<dbReference type="EMBL" id="MHUW01000007">
    <property type="protein sequence ID" value="OHA84095.1"/>
    <property type="molecule type" value="Genomic_DNA"/>
</dbReference>
<dbReference type="Proteomes" id="UP000177987">
    <property type="component" value="Unassembled WGS sequence"/>
</dbReference>
<dbReference type="GO" id="GO:0009007">
    <property type="term" value="F:site-specific DNA-methyltransferase (adenine-specific) activity"/>
    <property type="evidence" value="ECO:0007669"/>
    <property type="project" value="UniProtKB-EC"/>
</dbReference>
<keyword evidence="2" id="KW-0489">Methyltransferase</keyword>
<organism evidence="8 9">
    <name type="scientific">Candidatus Yonathbacteria bacterium RIFCSPLOWO2_01_FULL_47_33b</name>
    <dbReference type="NCBI Taxonomy" id="1802727"/>
    <lineage>
        <taxon>Bacteria</taxon>
        <taxon>Candidatus Yonathiibacteriota</taxon>
    </lineage>
</organism>
<dbReference type="InterPro" id="IPR011639">
    <property type="entry name" value="MethylTrfase_TaqI-like_dom"/>
</dbReference>
<reference evidence="8 9" key="1">
    <citation type="journal article" date="2016" name="Nat. Commun.">
        <title>Thousands of microbial genomes shed light on interconnected biogeochemical processes in an aquifer system.</title>
        <authorList>
            <person name="Anantharaman K."/>
            <person name="Brown C.T."/>
            <person name="Hug L.A."/>
            <person name="Sharon I."/>
            <person name="Castelle C.J."/>
            <person name="Probst A.J."/>
            <person name="Thomas B.C."/>
            <person name="Singh A."/>
            <person name="Wilkins M.J."/>
            <person name="Karaoz U."/>
            <person name="Brodie E.L."/>
            <person name="Williams K.H."/>
            <person name="Hubbard S.S."/>
            <person name="Banfield J.F."/>
        </authorList>
    </citation>
    <scope>NUCLEOTIDE SEQUENCE [LARGE SCALE GENOMIC DNA]</scope>
</reference>
<dbReference type="PANTHER" id="PTHR33841:SF1">
    <property type="entry name" value="DNA METHYLTRANSFERASE A"/>
    <property type="match status" value="1"/>
</dbReference>
<dbReference type="PANTHER" id="PTHR33841">
    <property type="entry name" value="DNA METHYLTRANSFERASE YEEA-RELATED"/>
    <property type="match status" value="1"/>
</dbReference>
<evidence type="ECO:0000313" key="8">
    <source>
        <dbReference type="EMBL" id="OHA84095.1"/>
    </source>
</evidence>
<dbReference type="EC" id="2.1.1.72" evidence="1"/>
<dbReference type="InterPro" id="IPR050953">
    <property type="entry name" value="N4_N6_ade-DNA_methylase"/>
</dbReference>
<gene>
    <name evidence="8" type="ORF">A2937_02775</name>
</gene>
<evidence type="ECO:0000256" key="3">
    <source>
        <dbReference type="ARBA" id="ARBA00022679"/>
    </source>
</evidence>
<dbReference type="AlphaFoldDB" id="A0A1G2SGH1"/>
<sequence length="1022" mass="117434">MSQTVKNFIQKVAETHASGHATEHSYRPALQELFEKITELKVHNEPKRSEYGAPDFVFTKGKTVVAYAEAKDLNISLDEIEKSEQMGRYYGYSNIILTNCLEFRFYQNATRYGEAVVIAKLDKKEIVSNEETFKLLEDTISGFITESKEPIKSGSVLAKVMAGKARRIRDNVKVFLAQEDNAKNENLLSVYEVIKKLLLADLDKEKFADMYAQTLVYGLFVARYYDDTPEDFSRREARDLVPASNPFLRHFFDHIAGSSFDPRIEFIVNELCEEFTNADVEAIVHNYYKVGKDDSRDPIIHFYEDFLQEYDPAERKKMGVFYTPLPVVRFIVRAVDDILKKEFGLAQGLAENSKIEIMKEVQGKKHKVSVHKVQVLDPATGTGTFLNEAIQHIQKSFAGQEGRWNNYVNEDLLPRLHGFELMMASYTIAHLKLSSTIKESGANINESTRLGVYLTNSLEKGESEENTLFSSIGLGKAITEESNQANRVKNELPIMVVMGNPPYNVSSQNKGEHISELIKEYKKDLNERKINLDDDYIKFIRFTEDLIEKNGEGIVGMITNNSFIDGITHRQMRKHLLETFDSIYIIDLHGNAKKKEVAPDGGKDENVFAIQQGVSISLFVKKSGKKKRLADMYHTELYGKQKVKFEALDAGSVENIKWQKLEYSEPYYFFVPKDFGANEEYEKGFKVDELFQISNSGVQTDRDPLFTDFDKSKLTKKIQELLSNNYSGSFKSTYRVVDSSGYKLTERIKGKLFDENYIQLEQYRPFGFVWIYYDPELISRSGYKVYKHLVGKDNLALLVSKQQSSSDFKHIFLTKTLVDRCTVSLQTKEGAYTFPLYLYTEDGLKTPNLKKEIVDEIEKIVGKTTPEDIFDYIYAALHSPSYREKYKEFLKINFPRVPYPQDTESFKKLVALGGELRALHLLESPKLKNFITTFPQAGSDTVEAKYPKYKDGNVYINDTQYFGNVPEVAWNFYIGGYQPAQKWLKDRQSRKLSNTDIEHYQKMIVALVETDRIMIAIKNVDK</sequence>
<dbReference type="InterPro" id="IPR041635">
    <property type="entry name" value="Type_ISP_LLaBIII_C"/>
</dbReference>
<keyword evidence="4" id="KW-0949">S-adenosyl-L-methionine</keyword>
<evidence type="ECO:0000256" key="5">
    <source>
        <dbReference type="ARBA" id="ARBA00047942"/>
    </source>
</evidence>
<dbReference type="Gene3D" id="3.40.50.150">
    <property type="entry name" value="Vaccinia Virus protein VP39"/>
    <property type="match status" value="1"/>
</dbReference>
<dbReference type="Pfam" id="PF18135">
    <property type="entry name" value="Type_ISP_C"/>
    <property type="match status" value="1"/>
</dbReference>
<dbReference type="GO" id="GO:0032259">
    <property type="term" value="P:methylation"/>
    <property type="evidence" value="ECO:0007669"/>
    <property type="project" value="UniProtKB-KW"/>
</dbReference>